<dbReference type="PANTHER" id="PTHR12149:SF8">
    <property type="entry name" value="PROTEIN-RIBULOSAMINE 3-KINASE"/>
    <property type="match status" value="1"/>
</dbReference>
<protein>
    <submittedName>
        <fullName evidence="3">Fructosamine-3-kinase</fullName>
    </submittedName>
</protein>
<dbReference type="EMBL" id="UGVC01000001">
    <property type="protein sequence ID" value="SUD91973.1"/>
    <property type="molecule type" value="Genomic_DNA"/>
</dbReference>
<dbReference type="STRING" id="1123034.GCA_000685805_00733"/>
<dbReference type="SUPFAM" id="SSF56112">
    <property type="entry name" value="Protein kinase-like (PK-like)"/>
    <property type="match status" value="1"/>
</dbReference>
<feature type="region of interest" description="Disordered" evidence="2">
    <location>
        <begin position="160"/>
        <end position="179"/>
    </location>
</feature>
<sequence length="369" mass="40864">MTMNHLVSETTDPNSINAFLETVPRFDSLIEAINSLSSTVIDSIDDVNLKPVSGGDINDSGLLTLDSVDPEHRQIFLKQNSVDNARLLSAEVAGLVAIRATGARTCQPLCFGIDNELGCSFLLLSVIHSSQGSKGATNKSQGWHDLASQLATLHQALPPQPDSVEAKATNPDTEAQQQTEQQIQTWYAGWFEDNFIGSNPQYNPWSADWHEFFATQRLGQQTKMAFDKQLINRQTVQQIERIQHKLQQYLPDYPLTDNTGQPRPSLLHGDLWAGNAMLGNTSANSSEVLGYLIDPAVYVGHPETDLAMTQLFGGFSKEFYDAYAGYGLVEEGFTDRLDVYNLYHYLNHLNLFGSGYLSAVQRIANRFGS</sequence>
<evidence type="ECO:0000313" key="4">
    <source>
        <dbReference type="Proteomes" id="UP000254123"/>
    </source>
</evidence>
<keyword evidence="4" id="KW-1185">Reference proteome</keyword>
<keyword evidence="3" id="KW-0808">Transferase</keyword>
<evidence type="ECO:0000256" key="2">
    <source>
        <dbReference type="SAM" id="MobiDB-lite"/>
    </source>
</evidence>
<dbReference type="Pfam" id="PF03881">
    <property type="entry name" value="Fructosamin_kin"/>
    <property type="match status" value="1"/>
</dbReference>
<gene>
    <name evidence="3" type="ORF">NCTC10526_02353</name>
</gene>
<dbReference type="Gene3D" id="3.90.1200.10">
    <property type="match status" value="1"/>
</dbReference>
<accession>A0A379LN54</accession>
<dbReference type="GO" id="GO:0016301">
    <property type="term" value="F:kinase activity"/>
    <property type="evidence" value="ECO:0007669"/>
    <property type="project" value="UniProtKB-KW"/>
</dbReference>
<evidence type="ECO:0000313" key="3">
    <source>
        <dbReference type="EMBL" id="SUD91973.1"/>
    </source>
</evidence>
<dbReference type="AlphaFoldDB" id="A0A379LN54"/>
<organism evidence="3 4">
    <name type="scientific">Psychrobacter phenylpyruvicus</name>
    <dbReference type="NCBI Taxonomy" id="29432"/>
    <lineage>
        <taxon>Bacteria</taxon>
        <taxon>Pseudomonadati</taxon>
        <taxon>Pseudomonadota</taxon>
        <taxon>Gammaproteobacteria</taxon>
        <taxon>Moraxellales</taxon>
        <taxon>Moraxellaceae</taxon>
        <taxon>Psychrobacter</taxon>
    </lineage>
</organism>
<dbReference type="Gene3D" id="3.30.200.20">
    <property type="entry name" value="Phosphorylase Kinase, domain 1"/>
    <property type="match status" value="1"/>
</dbReference>
<dbReference type="InterPro" id="IPR016477">
    <property type="entry name" value="Fructo-/Ketosamine-3-kinase"/>
</dbReference>
<dbReference type="PANTHER" id="PTHR12149">
    <property type="entry name" value="FRUCTOSAMINE 3 KINASE-RELATED PROTEIN"/>
    <property type="match status" value="1"/>
</dbReference>
<dbReference type="InterPro" id="IPR011009">
    <property type="entry name" value="Kinase-like_dom_sf"/>
</dbReference>
<evidence type="ECO:0000256" key="1">
    <source>
        <dbReference type="ARBA" id="ARBA00009460"/>
    </source>
</evidence>
<proteinExistence type="inferred from homology"/>
<dbReference type="Proteomes" id="UP000254123">
    <property type="component" value="Unassembled WGS sequence"/>
</dbReference>
<name>A0A379LN54_9GAMM</name>
<keyword evidence="3" id="KW-0418">Kinase</keyword>
<comment type="similarity">
    <text evidence="1">Belongs to the fructosamine kinase family.</text>
</comment>
<reference evidence="3 4" key="1">
    <citation type="submission" date="2018-06" db="EMBL/GenBank/DDBJ databases">
        <authorList>
            <consortium name="Pathogen Informatics"/>
            <person name="Doyle S."/>
        </authorList>
    </citation>
    <scope>NUCLEOTIDE SEQUENCE [LARGE SCALE GENOMIC DNA]</scope>
    <source>
        <strain evidence="3 4">NCTC10526</strain>
    </source>
</reference>